<dbReference type="Proteomes" id="UP001191082">
    <property type="component" value="Unassembled WGS sequence"/>
</dbReference>
<name>A0ABY2X902_9RHOB</name>
<evidence type="ECO:0000256" key="5">
    <source>
        <dbReference type="ARBA" id="ARBA00023121"/>
    </source>
</evidence>
<comment type="function">
    <text evidence="6">Membrane-associated protein that warps the membrane surface to access and bind aromatic isoprenes with high specificity, including ubiquinone (CoQ) isoprene intermediates and presents them directly to COQ7, therefore facilitating the COQ7-mediated hydroxylase step. Participates in the biosynthesis of coenzyme Q, also named ubiquinone, an essential lipid-soluble electron transporter for aerobic cellular respiration.</text>
</comment>
<protein>
    <submittedName>
        <fullName evidence="8">COQ9 family protein</fullName>
    </submittedName>
</protein>
<evidence type="ECO:0000256" key="1">
    <source>
        <dbReference type="ARBA" id="ARBA00004749"/>
    </source>
</evidence>
<comment type="caution">
    <text evidence="8">The sequence shown here is derived from an EMBL/GenBank/DDBJ whole genome shotgun (WGS) entry which is preliminary data.</text>
</comment>
<comment type="pathway">
    <text evidence="1">Cofactor biosynthesis; ubiquinone biosynthesis.</text>
</comment>
<proteinExistence type="inferred from homology"/>
<evidence type="ECO:0000256" key="6">
    <source>
        <dbReference type="ARBA" id="ARBA00058104"/>
    </source>
</evidence>
<dbReference type="InterPro" id="IPR012762">
    <property type="entry name" value="Ubiq_biosynth_COQ9"/>
</dbReference>
<dbReference type="Pfam" id="PF08511">
    <property type="entry name" value="COQ9"/>
    <property type="match status" value="1"/>
</dbReference>
<evidence type="ECO:0000313" key="9">
    <source>
        <dbReference type="Proteomes" id="UP001191082"/>
    </source>
</evidence>
<gene>
    <name evidence="8" type="ORF">FGK64_16045</name>
</gene>
<evidence type="ECO:0000256" key="2">
    <source>
        <dbReference type="ARBA" id="ARBA00010766"/>
    </source>
</evidence>
<evidence type="ECO:0000313" key="8">
    <source>
        <dbReference type="EMBL" id="TMV11773.1"/>
    </source>
</evidence>
<dbReference type="InterPro" id="IPR013718">
    <property type="entry name" value="COQ9_C"/>
</dbReference>
<dbReference type="Gene3D" id="1.10.357.10">
    <property type="entry name" value="Tetracycline Repressor, domain 2"/>
    <property type="match status" value="1"/>
</dbReference>
<comment type="similarity">
    <text evidence="2">Belongs to the COQ9 family.</text>
</comment>
<organism evidence="8 9">
    <name type="scientific">Arenibacterium halophilum</name>
    <dbReference type="NCBI Taxonomy" id="2583821"/>
    <lineage>
        <taxon>Bacteria</taxon>
        <taxon>Pseudomonadati</taxon>
        <taxon>Pseudomonadota</taxon>
        <taxon>Alphaproteobacteria</taxon>
        <taxon>Rhodobacterales</taxon>
        <taxon>Paracoccaceae</taxon>
        <taxon>Arenibacterium</taxon>
    </lineage>
</organism>
<dbReference type="PANTHER" id="PTHR21427:SF19">
    <property type="entry name" value="UBIQUINONE BIOSYNTHESIS PROTEIN COQ9, MITOCHONDRIAL"/>
    <property type="match status" value="1"/>
</dbReference>
<feature type="domain" description="COQ9 C-terminal" evidence="7">
    <location>
        <begin position="123"/>
        <end position="192"/>
    </location>
</feature>
<dbReference type="PANTHER" id="PTHR21427">
    <property type="entry name" value="UBIQUINONE BIOSYNTHESIS PROTEIN COQ9, MITOCHONDRIAL"/>
    <property type="match status" value="1"/>
</dbReference>
<keyword evidence="5" id="KW-0446">Lipid-binding</keyword>
<keyword evidence="3" id="KW-0831">Ubiquinone biosynthesis</keyword>
<reference evidence="8 9" key="1">
    <citation type="submission" date="2019-05" db="EMBL/GenBank/DDBJ databases">
        <title>Marivita sp. nov. isolated from sea sediment.</title>
        <authorList>
            <person name="Kim W."/>
        </authorList>
    </citation>
    <scope>NUCLEOTIDE SEQUENCE [LARGE SCALE GENOMIC DNA]</scope>
    <source>
        <strain evidence="8 9">CAU 1492</strain>
    </source>
</reference>
<evidence type="ECO:0000259" key="7">
    <source>
        <dbReference type="Pfam" id="PF08511"/>
    </source>
</evidence>
<sequence length="231" mass="25115">MPDTQTSDSPQPDIIAQLREAALSHVPFDGWSAETFAAAVRDTGIDPDLARAICPRGAVDLAVSAHHAGDAALAARAEEIDISALRYSEKVAELIWQRIQLAGDAEVVRRATTLFALPQHAAEGAGLIWGTADTIWRVLGDASNDVNWYTKRMTLSAVYGSCVLFWLGDTSEGHADTRAFIDRRIADVMRFEKVKADLRGNPLLKPFLALPERVLGQVRAPAHRRAPGRVG</sequence>
<dbReference type="RefSeq" id="WP_138864834.1">
    <property type="nucleotide sequence ID" value="NZ_VCPC01000003.1"/>
</dbReference>
<dbReference type="EMBL" id="VCPC01000003">
    <property type="protein sequence ID" value="TMV11773.1"/>
    <property type="molecule type" value="Genomic_DNA"/>
</dbReference>
<dbReference type="NCBIfam" id="TIGR02396">
    <property type="entry name" value="diverge_rpsU"/>
    <property type="match status" value="1"/>
</dbReference>
<keyword evidence="9" id="KW-1185">Reference proteome</keyword>
<evidence type="ECO:0000256" key="4">
    <source>
        <dbReference type="ARBA" id="ARBA00022946"/>
    </source>
</evidence>
<accession>A0ABY2X902</accession>
<keyword evidence="4" id="KW-0809">Transit peptide</keyword>
<evidence type="ECO:0000256" key="3">
    <source>
        <dbReference type="ARBA" id="ARBA00022688"/>
    </source>
</evidence>